<dbReference type="NCBIfam" id="TIGR01484">
    <property type="entry name" value="HAD-SF-IIB"/>
    <property type="match status" value="1"/>
</dbReference>
<dbReference type="AlphaFoldDB" id="A0ABD1XPX8"/>
<name>A0ABD1XPX8_9MARC</name>
<feature type="domain" description="Sucrose phosphatase-like" evidence="9">
    <location>
        <begin position="108"/>
        <end position="358"/>
    </location>
</feature>
<dbReference type="Gene3D" id="3.90.1070.10">
    <property type="match status" value="1"/>
</dbReference>
<comment type="similarity">
    <text evidence="3">Belongs to the sucrose phosphatase family.</text>
</comment>
<dbReference type="SFLD" id="SFLDG01140">
    <property type="entry name" value="C2.B:_Phosphomannomutase_and_P"/>
    <property type="match status" value="1"/>
</dbReference>
<protein>
    <recommendedName>
        <fullName evidence="5">sucrose-phosphate phosphatase</fullName>
        <ecNumber evidence="5">3.1.3.24</ecNumber>
    </recommendedName>
</protein>
<dbReference type="InterPro" id="IPR006379">
    <property type="entry name" value="HAD-SF_hydro_IIB"/>
</dbReference>
<evidence type="ECO:0000256" key="1">
    <source>
        <dbReference type="ARBA" id="ARBA00001946"/>
    </source>
</evidence>
<dbReference type="Gene3D" id="3.40.50.1000">
    <property type="entry name" value="HAD superfamily/HAD-like"/>
    <property type="match status" value="1"/>
</dbReference>
<dbReference type="PANTHER" id="PTHR46521:SF14">
    <property type="entry name" value="SUCROSE-PHOSPHATE PHOSPHATASE"/>
    <property type="match status" value="1"/>
</dbReference>
<comment type="caution">
    <text evidence="11">The sequence shown here is derived from an EMBL/GenBank/DDBJ whole genome shotgun (WGS) entry which is preliminary data.</text>
</comment>
<dbReference type="SFLD" id="SFLDG01141">
    <property type="entry name" value="C2.B.1:_Sucrose_Phosphatase_Li"/>
    <property type="match status" value="1"/>
</dbReference>
<comment type="catalytic activity">
    <reaction evidence="8">
        <text>sucrose 6(F)-phosphate + H2O = sucrose + phosphate</text>
        <dbReference type="Rhea" id="RHEA:19289"/>
        <dbReference type="ChEBI" id="CHEBI:15377"/>
        <dbReference type="ChEBI" id="CHEBI:17992"/>
        <dbReference type="ChEBI" id="CHEBI:43474"/>
        <dbReference type="ChEBI" id="CHEBI:57723"/>
        <dbReference type="EC" id="3.1.3.24"/>
    </reaction>
</comment>
<dbReference type="SFLD" id="SFLDF00043">
    <property type="entry name" value="sucrose-phosphatase"/>
    <property type="match status" value="1"/>
</dbReference>
<evidence type="ECO:0000313" key="12">
    <source>
        <dbReference type="Proteomes" id="UP001605036"/>
    </source>
</evidence>
<keyword evidence="6" id="KW-0378">Hydrolase</keyword>
<dbReference type="NCBIfam" id="TIGR01485">
    <property type="entry name" value="SPP_plant-cyano"/>
    <property type="match status" value="1"/>
</dbReference>
<evidence type="ECO:0000256" key="2">
    <source>
        <dbReference type="ARBA" id="ARBA00005070"/>
    </source>
</evidence>
<evidence type="ECO:0000256" key="5">
    <source>
        <dbReference type="ARBA" id="ARBA00013112"/>
    </source>
</evidence>
<sequence length="520" mass="58245">MLGSKQFMGDVSAVHCHSLSPPFLSRFSKRRTVLRTRADSTTCIHATARPRNAVPRIRASLKHGDGFNAAPAFVSVAIHGSRRVPLSSTTRAGIGSIDKVVNAKEPIPLMLVSDLDFTMVDHQDNENVDQIRFNSLWAADYAHNSLLVFSTGRSPEKYQQLRREKPLLTPDVGIFSVGTEILYGPSLDPDVGWENHLNDGWNRDLVVRECQNFLSLKPQEESEQRLHKVSFYIEKDLAGDTVRDLTKRLEDLGLKVKLIYSGGYALDILPHRAGKGEALAYLLEQLKETKMTPKGTLVCGDSGNDAELYTVEGVRGVIVGNAMEELLRWYDGLQFKTNIFMAVQRCAGGIIEAIEHFGFGPYEIPADRVLEISHKTHTMENSVPTKGSATREVVEVNTALVLWVNGDCPNTDAAHNRILSVMAEDATMVYPWGEERILRKSVITYKDKYGLKKNAKVQVWMDGMKVQKLADDIFLVTWQNWQQLTNGENRKGYFATAILRTKLGNPNGLEWVRVHETPRG</sequence>
<keyword evidence="12" id="KW-1185">Reference proteome</keyword>
<dbReference type="InterPro" id="IPR006380">
    <property type="entry name" value="SPP-like_dom"/>
</dbReference>
<dbReference type="SUPFAM" id="SSF54427">
    <property type="entry name" value="NTF2-like"/>
    <property type="match status" value="1"/>
</dbReference>
<evidence type="ECO:0000256" key="3">
    <source>
        <dbReference type="ARBA" id="ARBA00007211"/>
    </source>
</evidence>
<dbReference type="SUPFAM" id="SSF56784">
    <property type="entry name" value="HAD-like"/>
    <property type="match status" value="1"/>
</dbReference>
<comment type="pathway">
    <text evidence="2">Glycan biosynthesis; sucrose biosynthesis; sucrose from D-fructose 6-phosphate and UDP-alpha-D-glucose: step 2/2.</text>
</comment>
<dbReference type="Proteomes" id="UP001605036">
    <property type="component" value="Unassembled WGS sequence"/>
</dbReference>
<proteinExistence type="inferred from homology"/>
<dbReference type="CDD" id="cd02605">
    <property type="entry name" value="HAD_SPP"/>
    <property type="match status" value="1"/>
</dbReference>
<dbReference type="PANTHER" id="PTHR46521">
    <property type="entry name" value="SUCROSE-PHOSPHATASE 2-RELATED"/>
    <property type="match status" value="1"/>
</dbReference>
<dbReference type="EMBL" id="JBHFFA010000008">
    <property type="protein sequence ID" value="KAL2610006.1"/>
    <property type="molecule type" value="Genomic_DNA"/>
</dbReference>
<dbReference type="InterPro" id="IPR012847">
    <property type="entry name" value="Sucrose_phosphatase_pln/cyn"/>
</dbReference>
<dbReference type="Pfam" id="PF08472">
    <property type="entry name" value="S6PP_C"/>
    <property type="match status" value="1"/>
</dbReference>
<evidence type="ECO:0000259" key="10">
    <source>
        <dbReference type="Pfam" id="PF08472"/>
    </source>
</evidence>
<dbReference type="InterPro" id="IPR023214">
    <property type="entry name" value="HAD_sf"/>
</dbReference>
<dbReference type="Pfam" id="PF05116">
    <property type="entry name" value="S6PP"/>
    <property type="match status" value="1"/>
</dbReference>
<feature type="domain" description="Sucrose-phosphatase C-terminal" evidence="10">
    <location>
        <begin position="390"/>
        <end position="518"/>
    </location>
</feature>
<evidence type="ECO:0000256" key="8">
    <source>
        <dbReference type="ARBA" id="ARBA00048036"/>
    </source>
</evidence>
<dbReference type="InterPro" id="IPR013679">
    <property type="entry name" value="SPP_C"/>
</dbReference>
<dbReference type="InterPro" id="IPR036412">
    <property type="entry name" value="HAD-like_sf"/>
</dbReference>
<comment type="subunit">
    <text evidence="4">Homodimer.</text>
</comment>
<organism evidence="11 12">
    <name type="scientific">Riccia fluitans</name>
    <dbReference type="NCBI Taxonomy" id="41844"/>
    <lineage>
        <taxon>Eukaryota</taxon>
        <taxon>Viridiplantae</taxon>
        <taxon>Streptophyta</taxon>
        <taxon>Embryophyta</taxon>
        <taxon>Marchantiophyta</taxon>
        <taxon>Marchantiopsida</taxon>
        <taxon>Marchantiidae</taxon>
        <taxon>Marchantiales</taxon>
        <taxon>Ricciaceae</taxon>
        <taxon>Riccia</taxon>
    </lineage>
</organism>
<dbReference type="EC" id="3.1.3.24" evidence="5"/>
<dbReference type="SFLD" id="SFLDS00003">
    <property type="entry name" value="Haloacid_Dehalogenase"/>
    <property type="match status" value="1"/>
</dbReference>
<reference evidence="11 12" key="1">
    <citation type="submission" date="2024-09" db="EMBL/GenBank/DDBJ databases">
        <title>Chromosome-scale assembly of Riccia fluitans.</title>
        <authorList>
            <person name="Paukszto L."/>
            <person name="Sawicki J."/>
            <person name="Karawczyk K."/>
            <person name="Piernik-Szablinska J."/>
            <person name="Szczecinska M."/>
            <person name="Mazdziarz M."/>
        </authorList>
    </citation>
    <scope>NUCLEOTIDE SEQUENCE [LARGE SCALE GENOMIC DNA]</scope>
    <source>
        <strain evidence="11">Rf_01</strain>
        <tissue evidence="11">Aerial parts of the thallus</tissue>
    </source>
</reference>
<keyword evidence="7" id="KW-0460">Magnesium</keyword>
<evidence type="ECO:0000256" key="7">
    <source>
        <dbReference type="ARBA" id="ARBA00022842"/>
    </source>
</evidence>
<comment type="cofactor">
    <cofactor evidence="1">
        <name>Mg(2+)</name>
        <dbReference type="ChEBI" id="CHEBI:18420"/>
    </cofactor>
</comment>
<evidence type="ECO:0000313" key="11">
    <source>
        <dbReference type="EMBL" id="KAL2610006.1"/>
    </source>
</evidence>
<gene>
    <name evidence="11" type="ORF">R1flu_028579</name>
</gene>
<dbReference type="InterPro" id="IPR051518">
    <property type="entry name" value="Sucrose_Phosphatase"/>
</dbReference>
<evidence type="ECO:0000256" key="6">
    <source>
        <dbReference type="ARBA" id="ARBA00022801"/>
    </source>
</evidence>
<dbReference type="GO" id="GO:0050307">
    <property type="term" value="F:sucrose-phosphate phosphatase activity"/>
    <property type="evidence" value="ECO:0007669"/>
    <property type="project" value="UniProtKB-EC"/>
</dbReference>
<dbReference type="InterPro" id="IPR032710">
    <property type="entry name" value="NTF2-like_dom_sf"/>
</dbReference>
<evidence type="ECO:0000256" key="4">
    <source>
        <dbReference type="ARBA" id="ARBA00011738"/>
    </source>
</evidence>
<dbReference type="NCBIfam" id="TIGR01482">
    <property type="entry name" value="SPP-subfamily"/>
    <property type="match status" value="1"/>
</dbReference>
<dbReference type="Gene3D" id="3.10.450.50">
    <property type="match status" value="1"/>
</dbReference>
<evidence type="ECO:0000259" key="9">
    <source>
        <dbReference type="Pfam" id="PF05116"/>
    </source>
</evidence>
<accession>A0ABD1XPX8</accession>